<dbReference type="Proteomes" id="UP000009336">
    <property type="component" value="Unassembled WGS sequence"/>
</dbReference>
<reference evidence="2 3" key="1">
    <citation type="journal article" date="2012" name="BMC Genomics">
        <title>Comparative genomics of bacteria in the genus Providencia isolated from wild Drosophila melanogaster.</title>
        <authorList>
            <person name="Galac M.R."/>
            <person name="Lazzaro B.P."/>
        </authorList>
    </citation>
    <scope>NUCLEOTIDE SEQUENCE [LARGE SCALE GENOMIC DNA]</scope>
    <source>
        <strain evidence="2 3">DSM 19968</strain>
    </source>
</reference>
<dbReference type="STRING" id="1141662.OOA_02082"/>
<evidence type="ECO:0000256" key="1">
    <source>
        <dbReference type="SAM" id="Coils"/>
    </source>
</evidence>
<dbReference type="RefSeq" id="WP_008910463.1">
    <property type="nucleotide sequence ID" value="NZ_KB233222.1"/>
</dbReference>
<sequence>MKKTTLLVSFILLTGCGDNKDITTVKEMVTYIDRTITVGNAFDHRQMCQTIDWRTEQDKRNRDIVRYSCEINPLNANDILIQNIDFVRGEFLEHTQKSSDVFSEQNKQVQLSKFYLLNAQKALNELSTTSLPKDYAKMKTELEAYLEQHYQTEHVKHFRFSDDFNIKGEPQFAILQLNADRDYINPYYRIENIEQDPVVIERIKQLKALQQQVIEIFYANNADIDNLSPKGAVCEDRATNLYGQIIFPCSFKYQVKHAFDAILFQQQPYMTVKANLQQALTEYDEARAKLDKKDAAYDELKNDIQQRFSTLAKDSVVTHFEQIVDFSLIKGQAPEIADCYFRLALNNGITIELDDKSCFSLAYQNTFNQAYTDLIQGFYISDIRDKVNAQINEVNAKAQNLR</sequence>
<dbReference type="eggNOG" id="ENOG5033GXU">
    <property type="taxonomic scope" value="Bacteria"/>
</dbReference>
<dbReference type="OrthoDB" id="5932567at2"/>
<gene>
    <name evidence="2" type="ORF">OOA_02082</name>
</gene>
<feature type="coiled-coil region" evidence="1">
    <location>
        <begin position="269"/>
        <end position="303"/>
    </location>
</feature>
<protein>
    <recommendedName>
        <fullName evidence="4">Lipoprotein</fullName>
    </recommendedName>
</protein>
<organism evidence="2 3">
    <name type="scientific">Providencia burhodogranariea DSM 19968</name>
    <dbReference type="NCBI Taxonomy" id="1141662"/>
    <lineage>
        <taxon>Bacteria</taxon>
        <taxon>Pseudomonadati</taxon>
        <taxon>Pseudomonadota</taxon>
        <taxon>Gammaproteobacteria</taxon>
        <taxon>Enterobacterales</taxon>
        <taxon>Morganellaceae</taxon>
        <taxon>Providencia</taxon>
    </lineage>
</organism>
<dbReference type="EMBL" id="AKKL01000007">
    <property type="protein sequence ID" value="EKT64547.1"/>
    <property type="molecule type" value="Genomic_DNA"/>
</dbReference>
<dbReference type="AlphaFoldDB" id="K8X4F5"/>
<comment type="caution">
    <text evidence="2">The sequence shown here is derived from an EMBL/GenBank/DDBJ whole genome shotgun (WGS) entry which is preliminary data.</text>
</comment>
<accession>K8X4F5</accession>
<evidence type="ECO:0000313" key="3">
    <source>
        <dbReference type="Proteomes" id="UP000009336"/>
    </source>
</evidence>
<keyword evidence="3" id="KW-1185">Reference proteome</keyword>
<dbReference type="HOGENOM" id="CLU_833918_0_0_6"/>
<dbReference type="PROSITE" id="PS51257">
    <property type="entry name" value="PROKAR_LIPOPROTEIN"/>
    <property type="match status" value="1"/>
</dbReference>
<name>K8X4F5_9GAMM</name>
<dbReference type="PATRIC" id="fig|1141662.3.peg.420"/>
<evidence type="ECO:0008006" key="4">
    <source>
        <dbReference type="Google" id="ProtNLM"/>
    </source>
</evidence>
<proteinExistence type="predicted"/>
<evidence type="ECO:0000313" key="2">
    <source>
        <dbReference type="EMBL" id="EKT64547.1"/>
    </source>
</evidence>
<keyword evidence="1" id="KW-0175">Coiled coil</keyword>